<evidence type="ECO:0000256" key="6">
    <source>
        <dbReference type="ARBA" id="ARBA00022989"/>
    </source>
</evidence>
<feature type="transmembrane region" description="Helical" evidence="8">
    <location>
        <begin position="547"/>
        <end position="565"/>
    </location>
</feature>
<feature type="transmembrane region" description="Helical" evidence="8">
    <location>
        <begin position="369"/>
        <end position="391"/>
    </location>
</feature>
<dbReference type="PANTHER" id="PTHR43357">
    <property type="entry name" value="INNER MEMBRANE ABC TRANSPORTER PERMEASE PROTEIN YDCV"/>
    <property type="match status" value="1"/>
</dbReference>
<evidence type="ECO:0000256" key="4">
    <source>
        <dbReference type="ARBA" id="ARBA00022519"/>
    </source>
</evidence>
<accession>A0ABY5P5N7</accession>
<feature type="transmembrane region" description="Helical" evidence="8">
    <location>
        <begin position="12"/>
        <end position="36"/>
    </location>
</feature>
<reference evidence="10 11" key="1">
    <citation type="submission" date="2022-08" db="EMBL/GenBank/DDBJ databases">
        <title>Aerococcaceae sp. nov isolated from spoiled eye mask.</title>
        <authorList>
            <person name="Zhou G."/>
            <person name="Xie X.-B."/>
            <person name="Shi Q.-S."/>
            <person name="Wang Y.-S."/>
            <person name="Wen X."/>
            <person name="Peng H."/>
            <person name="Yang X.-J."/>
            <person name="Tao H.-B."/>
            <person name="Huang X.-M."/>
        </authorList>
    </citation>
    <scope>NUCLEOTIDE SEQUENCE [LARGE SCALE GENOMIC DNA]</scope>
    <source>
        <strain evidence="11">DM20194951</strain>
    </source>
</reference>
<keyword evidence="2 8" id="KW-0813">Transport</keyword>
<comment type="subcellular location">
    <subcellularLocation>
        <location evidence="1">Cell inner membrane</location>
        <topology evidence="1">Multi-pass membrane protein</topology>
    </subcellularLocation>
    <subcellularLocation>
        <location evidence="8">Cell membrane</location>
        <topology evidence="8">Multi-pass membrane protein</topology>
    </subcellularLocation>
</comment>
<evidence type="ECO:0000256" key="1">
    <source>
        <dbReference type="ARBA" id="ARBA00004429"/>
    </source>
</evidence>
<keyword evidence="4" id="KW-0997">Cell inner membrane</keyword>
<evidence type="ECO:0000256" key="5">
    <source>
        <dbReference type="ARBA" id="ARBA00022692"/>
    </source>
</evidence>
<evidence type="ECO:0000256" key="3">
    <source>
        <dbReference type="ARBA" id="ARBA00022475"/>
    </source>
</evidence>
<feature type="transmembrane region" description="Helical" evidence="8">
    <location>
        <begin position="303"/>
        <end position="332"/>
    </location>
</feature>
<feature type="transmembrane region" description="Helical" evidence="8">
    <location>
        <begin position="403"/>
        <end position="424"/>
    </location>
</feature>
<feature type="transmembrane region" description="Helical" evidence="8">
    <location>
        <begin position="484"/>
        <end position="503"/>
    </location>
</feature>
<name>A0ABY5P5N7_9LACT</name>
<keyword evidence="7 8" id="KW-0472">Membrane</keyword>
<protein>
    <submittedName>
        <fullName evidence="10">Iron ABC transporter permease</fullName>
    </submittedName>
</protein>
<keyword evidence="6 8" id="KW-1133">Transmembrane helix</keyword>
<evidence type="ECO:0000259" key="9">
    <source>
        <dbReference type="PROSITE" id="PS50928"/>
    </source>
</evidence>
<feature type="transmembrane region" description="Helical" evidence="8">
    <location>
        <begin position="110"/>
        <end position="129"/>
    </location>
</feature>
<keyword evidence="3" id="KW-1003">Cell membrane</keyword>
<evidence type="ECO:0000256" key="2">
    <source>
        <dbReference type="ARBA" id="ARBA00022448"/>
    </source>
</evidence>
<dbReference type="InterPro" id="IPR000515">
    <property type="entry name" value="MetI-like"/>
</dbReference>
<dbReference type="PANTHER" id="PTHR43357:SF4">
    <property type="entry name" value="INNER MEMBRANE ABC TRANSPORTER PERMEASE PROTEIN YDCV"/>
    <property type="match status" value="1"/>
</dbReference>
<dbReference type="RefSeq" id="WP_313793389.1">
    <property type="nucleotide sequence ID" value="NZ_CP102453.1"/>
</dbReference>
<dbReference type="EMBL" id="CP102453">
    <property type="protein sequence ID" value="UUX33886.1"/>
    <property type="molecule type" value="Genomic_DNA"/>
</dbReference>
<feature type="transmembrane region" description="Helical" evidence="8">
    <location>
        <begin position="149"/>
        <end position="173"/>
    </location>
</feature>
<dbReference type="InterPro" id="IPR035906">
    <property type="entry name" value="MetI-like_sf"/>
</dbReference>
<keyword evidence="5 8" id="KW-0812">Transmembrane</keyword>
<feature type="transmembrane region" description="Helical" evidence="8">
    <location>
        <begin position="210"/>
        <end position="232"/>
    </location>
</feature>
<dbReference type="Proteomes" id="UP001315967">
    <property type="component" value="Chromosome"/>
</dbReference>
<sequence>MSKVIKKSNQKEFLYYLPSYLFIIFIIWFLITFFIYPNINLIAETFFPDGTLDFSAIQQILRSDRAINAIKNSFILAITMTVTSNIIGIFQVLVTEYFDIKGSRLLRVGYMNTLIFGGVILVNGYVLVYGDEGTLTTLLKNFLPFLDNYSFSGFWAVLFIQTFATTSGHMIYLRNAVNGLDNGVIEASQNLGGSNWETLRNVVLPMLKPTLLTLIVNTFAAGLGAFAAPLIVGGRDFQTISPLILTFANRPASRDLAAVMSIFLGFFQIIMLVVITYYERKGHYLSIAKTKTKIKKQTISNKLLNILTHVFAYILLIINVLPFISVILFSFMDTAAIGSGQLSFDSFTLEHYSSVILNPTNYGPLLRSVIYSAIASLVSVIYMVMVARLVIRSKNKWIKNLEFGFYIPILLPTLLMILGLIMSYSSPNPLMFNQVIVGSSWAIPLVYLLTLLPSTLRYIKAALYSFDSNLEEASQNLGASRIRTFLQIIIPGILPTLLALFALNFNSNLSEYDISAFLYQPGAPTLGVVIRNNADPQATIDARAINLVYSVIIMVINAITLYYVYGRGSDGLQRKKAK</sequence>
<feature type="transmembrane region" description="Helical" evidence="8">
    <location>
        <begin position="430"/>
        <end position="452"/>
    </location>
</feature>
<feature type="domain" description="ABC transmembrane type-1" evidence="9">
    <location>
        <begin position="365"/>
        <end position="560"/>
    </location>
</feature>
<dbReference type="PROSITE" id="PS50928">
    <property type="entry name" value="ABC_TM1"/>
    <property type="match status" value="2"/>
</dbReference>
<proteinExistence type="inferred from homology"/>
<evidence type="ECO:0000313" key="11">
    <source>
        <dbReference type="Proteomes" id="UP001315967"/>
    </source>
</evidence>
<feature type="domain" description="ABC transmembrane type-1" evidence="9">
    <location>
        <begin position="70"/>
        <end position="275"/>
    </location>
</feature>
<comment type="similarity">
    <text evidence="8">Belongs to the binding-protein-dependent transport system permease family.</text>
</comment>
<organism evidence="10 11">
    <name type="scientific">Fundicoccus culcitae</name>
    <dbReference type="NCBI Taxonomy" id="2969821"/>
    <lineage>
        <taxon>Bacteria</taxon>
        <taxon>Bacillati</taxon>
        <taxon>Bacillota</taxon>
        <taxon>Bacilli</taxon>
        <taxon>Lactobacillales</taxon>
        <taxon>Aerococcaceae</taxon>
        <taxon>Fundicoccus</taxon>
    </lineage>
</organism>
<keyword evidence="11" id="KW-1185">Reference proteome</keyword>
<dbReference type="Gene3D" id="1.10.3720.10">
    <property type="entry name" value="MetI-like"/>
    <property type="match status" value="2"/>
</dbReference>
<gene>
    <name evidence="10" type="ORF">NRE15_13535</name>
</gene>
<evidence type="ECO:0000256" key="8">
    <source>
        <dbReference type="RuleBase" id="RU363032"/>
    </source>
</evidence>
<dbReference type="Pfam" id="PF00528">
    <property type="entry name" value="BPD_transp_1"/>
    <property type="match status" value="2"/>
</dbReference>
<dbReference type="CDD" id="cd06261">
    <property type="entry name" value="TM_PBP2"/>
    <property type="match status" value="2"/>
</dbReference>
<feature type="transmembrane region" description="Helical" evidence="8">
    <location>
        <begin position="74"/>
        <end position="98"/>
    </location>
</feature>
<dbReference type="SUPFAM" id="SSF161098">
    <property type="entry name" value="MetI-like"/>
    <property type="match status" value="2"/>
</dbReference>
<evidence type="ECO:0000256" key="7">
    <source>
        <dbReference type="ARBA" id="ARBA00023136"/>
    </source>
</evidence>
<feature type="transmembrane region" description="Helical" evidence="8">
    <location>
        <begin position="256"/>
        <end position="278"/>
    </location>
</feature>
<evidence type="ECO:0000313" key="10">
    <source>
        <dbReference type="EMBL" id="UUX33886.1"/>
    </source>
</evidence>